<evidence type="ECO:0000313" key="6">
    <source>
        <dbReference type="EMBL" id="GIL38058.1"/>
    </source>
</evidence>
<evidence type="ECO:0000313" key="7">
    <source>
        <dbReference type="Proteomes" id="UP000681075"/>
    </source>
</evidence>
<keyword evidence="7" id="KW-1185">Reference proteome</keyword>
<keyword evidence="6" id="KW-0808">Transferase</keyword>
<evidence type="ECO:0000256" key="3">
    <source>
        <dbReference type="ARBA" id="ARBA00022989"/>
    </source>
</evidence>
<accession>A0A8S8X5S1</accession>
<dbReference type="Pfam" id="PF04140">
    <property type="entry name" value="ICMT"/>
    <property type="match status" value="1"/>
</dbReference>
<evidence type="ECO:0000256" key="2">
    <source>
        <dbReference type="ARBA" id="ARBA00022692"/>
    </source>
</evidence>
<feature type="transmembrane region" description="Helical" evidence="5">
    <location>
        <begin position="131"/>
        <end position="153"/>
    </location>
</feature>
<organism evidence="6 7">
    <name type="scientific">Roseiterribacter gracilis</name>
    <dbReference type="NCBI Taxonomy" id="2812848"/>
    <lineage>
        <taxon>Bacteria</taxon>
        <taxon>Pseudomonadati</taxon>
        <taxon>Pseudomonadota</taxon>
        <taxon>Alphaproteobacteria</taxon>
        <taxon>Rhodospirillales</taxon>
        <taxon>Roseiterribacteraceae</taxon>
        <taxon>Roseiterribacter</taxon>
    </lineage>
</organism>
<dbReference type="EMBL" id="BOPV01000001">
    <property type="protein sequence ID" value="GIL38058.1"/>
    <property type="molecule type" value="Genomic_DNA"/>
</dbReference>
<keyword evidence="6" id="KW-0489">Methyltransferase</keyword>
<reference evidence="6" key="1">
    <citation type="submission" date="2021-02" db="EMBL/GenBank/DDBJ databases">
        <title>Genome sequence of Rhodospirillales sp. strain TMPK1 isolated from soil.</title>
        <authorList>
            <person name="Nakai R."/>
            <person name="Kusada H."/>
            <person name="Tamaki H."/>
        </authorList>
    </citation>
    <scope>NUCLEOTIDE SEQUENCE</scope>
    <source>
        <strain evidence="6">TMPK1</strain>
    </source>
</reference>
<dbReference type="GO" id="GO:0016020">
    <property type="term" value="C:membrane"/>
    <property type="evidence" value="ECO:0007669"/>
    <property type="project" value="UniProtKB-SubCell"/>
</dbReference>
<keyword evidence="2 5" id="KW-0812">Transmembrane</keyword>
<proteinExistence type="predicted"/>
<dbReference type="Proteomes" id="UP000681075">
    <property type="component" value="Unassembled WGS sequence"/>
</dbReference>
<keyword evidence="4 5" id="KW-0472">Membrane</keyword>
<feature type="transmembrane region" description="Helical" evidence="5">
    <location>
        <begin position="70"/>
        <end position="93"/>
    </location>
</feature>
<dbReference type="InterPro" id="IPR052527">
    <property type="entry name" value="Metal_cation-efflux_comp"/>
</dbReference>
<evidence type="ECO:0000256" key="1">
    <source>
        <dbReference type="ARBA" id="ARBA00004141"/>
    </source>
</evidence>
<dbReference type="PANTHER" id="PTHR43847:SF1">
    <property type="entry name" value="BLL3993 PROTEIN"/>
    <property type="match status" value="1"/>
</dbReference>
<dbReference type="GO" id="GO:0032259">
    <property type="term" value="P:methylation"/>
    <property type="evidence" value="ECO:0007669"/>
    <property type="project" value="UniProtKB-KW"/>
</dbReference>
<comment type="subcellular location">
    <subcellularLocation>
        <location evidence="1">Membrane</location>
        <topology evidence="1">Multi-pass membrane protein</topology>
    </subcellularLocation>
</comment>
<protein>
    <submittedName>
        <fullName evidence="6">Isoprenylcysteine carboxyl methyltransferase</fullName>
    </submittedName>
</protein>
<dbReference type="RefSeq" id="WP_420240973.1">
    <property type="nucleotide sequence ID" value="NZ_BOPV01000001.1"/>
</dbReference>
<dbReference type="InterPro" id="IPR007269">
    <property type="entry name" value="ICMT_MeTrfase"/>
</dbReference>
<evidence type="ECO:0000256" key="4">
    <source>
        <dbReference type="ARBA" id="ARBA00023136"/>
    </source>
</evidence>
<dbReference type="PANTHER" id="PTHR43847">
    <property type="entry name" value="BLL3993 PROTEIN"/>
    <property type="match status" value="1"/>
</dbReference>
<keyword evidence="3 5" id="KW-1133">Transmembrane helix</keyword>
<sequence length="173" mass="19230">MSHLLVLFAIAAILLRIAMLAVSIRHERALRQNGAVEVGAANTTVLALTHVAFYLAAIAEGALRSAPLDLVSWAGIGLYAFGMMMLLIVVRLLGKFWTVKLILARDHALVTHPLFRRVRHPNYFLNILPELVGFALAFHAFVTLIVGLALYAVPLTIRIRQEEDAMRTRFDAY</sequence>
<dbReference type="AlphaFoldDB" id="A0A8S8X5S1"/>
<gene>
    <name evidence="6" type="ORF">TMPK1_02950</name>
</gene>
<evidence type="ECO:0000256" key="5">
    <source>
        <dbReference type="SAM" id="Phobius"/>
    </source>
</evidence>
<feature type="transmembrane region" description="Helical" evidence="5">
    <location>
        <begin position="44"/>
        <end position="63"/>
    </location>
</feature>
<comment type="caution">
    <text evidence="6">The sequence shown here is derived from an EMBL/GenBank/DDBJ whole genome shotgun (WGS) entry which is preliminary data.</text>
</comment>
<name>A0A8S8X5S1_9PROT</name>
<dbReference type="GO" id="GO:0004671">
    <property type="term" value="F:protein C-terminal S-isoprenylcysteine carboxyl O-methyltransferase activity"/>
    <property type="evidence" value="ECO:0007669"/>
    <property type="project" value="InterPro"/>
</dbReference>
<dbReference type="Gene3D" id="1.20.120.1630">
    <property type="match status" value="1"/>
</dbReference>